<evidence type="ECO:0000313" key="2">
    <source>
        <dbReference type="Proteomes" id="UP000294530"/>
    </source>
</evidence>
<dbReference type="AlphaFoldDB" id="A0A976IL95"/>
<keyword evidence="2" id="KW-1185">Reference proteome</keyword>
<evidence type="ECO:0000313" key="1">
    <source>
        <dbReference type="EMBL" id="TDH73922.1"/>
    </source>
</evidence>
<dbReference type="Proteomes" id="UP000294530">
    <property type="component" value="Unassembled WGS sequence"/>
</dbReference>
<protein>
    <submittedName>
        <fullName evidence="1">Uncharacterized protein</fullName>
    </submittedName>
</protein>
<dbReference type="KEGG" id="blac:94347616"/>
<accession>A0A976IL95</accession>
<dbReference type="GeneID" id="94347616"/>
<organism evidence="1 2">
    <name type="scientific">Bremia lactucae</name>
    <name type="common">Lettuce downy mildew</name>
    <dbReference type="NCBI Taxonomy" id="4779"/>
    <lineage>
        <taxon>Eukaryota</taxon>
        <taxon>Sar</taxon>
        <taxon>Stramenopiles</taxon>
        <taxon>Oomycota</taxon>
        <taxon>Peronosporomycetes</taxon>
        <taxon>Peronosporales</taxon>
        <taxon>Peronosporaceae</taxon>
        <taxon>Bremia</taxon>
    </lineage>
</organism>
<dbReference type="EMBL" id="SHOA02000005">
    <property type="protein sequence ID" value="TDH73922.1"/>
    <property type="molecule type" value="Genomic_DNA"/>
</dbReference>
<name>A0A976IL95_BRELC</name>
<dbReference type="RefSeq" id="XP_067823420.1">
    <property type="nucleotide sequence ID" value="XM_067961945.1"/>
</dbReference>
<proteinExistence type="predicted"/>
<reference evidence="1 2" key="1">
    <citation type="journal article" date="2021" name="Genome Biol.">
        <title>AFLAP: assembly-free linkage analysis pipeline using k-mers from genome sequencing data.</title>
        <authorList>
            <person name="Fletcher K."/>
            <person name="Zhang L."/>
            <person name="Gil J."/>
            <person name="Han R."/>
            <person name="Cavanaugh K."/>
            <person name="Michelmore R."/>
        </authorList>
    </citation>
    <scope>NUCLEOTIDE SEQUENCE [LARGE SCALE GENOMIC DNA]</scope>
    <source>
        <strain evidence="1 2">SF5</strain>
    </source>
</reference>
<comment type="caution">
    <text evidence="1">The sequence shown here is derived from an EMBL/GenBank/DDBJ whole genome shotgun (WGS) entry which is preliminary data.</text>
</comment>
<sequence>MFCGRGTSCLTLFYINDTTLLARNTRLESEGLQVITSLANVSQRVPALLQPHDEDSQSEVMGVLKYSKNTQELLLQKHYLALEKSRAFLNEILRDYHDLLRHLRSLTTECVTLVDDAFTESESGSNEINAIAYPIKLQEWMETVLAMVEHELLRKIRLVADIEYSDTARLCAIVKQWSASGAMGNIDTDFGAFYF</sequence>
<gene>
    <name evidence="1" type="ORF">CCR75_003853</name>
</gene>
<dbReference type="OrthoDB" id="70945at2759"/>